<dbReference type="GeneID" id="109582384"/>
<sequence length="376" mass="43423">MANLVEGQLQQQGPVVLRKNGPKAPRPSIKPFGKEAYVTLVNGKSEASLLMVLVLGVSLKETKSSIERVVLCPPDVTAESKAILKENGWTIRMIEEFDPRPIDDASFNKLQLWKMTEYRRVVWIEPNALVVKNIDHLFRCGNFCAVFQISNSFRTTVMVVKPSIIELSRILTWDREGSNKITVPILLNKFYNNYYKLKYSVMYDPKDPSYNEEPLRLSAGYQVGIFMHLVNSHWYMSDDEIFVIDYEMLSIHPVYWWTYPLLEVNWMWYSYRTKLASHVNDPSLFLMSNVMPLVCLGLLYVVLRCFPMMFRIANHSCTKSAMNFIASAHDGFILIPSTMWPVQAWLLYVYGTFAGKRVLKLWCHSRPLGCFPSIQS</sequence>
<dbReference type="InterPro" id="IPR050587">
    <property type="entry name" value="GNT1/Glycosyltrans_8"/>
</dbReference>
<keyword evidence="3" id="KW-1185">Reference proteome</keyword>
<dbReference type="AlphaFoldDB" id="A0AAN0J778"/>
<proteinExistence type="predicted"/>
<dbReference type="SUPFAM" id="SSF53448">
    <property type="entry name" value="Nucleotide-diphospho-sugar transferases"/>
    <property type="match status" value="1"/>
</dbReference>
<dbReference type="RefSeq" id="XP_019852612.1">
    <property type="nucleotide sequence ID" value="XM_019997053.1"/>
</dbReference>
<reference evidence="2" key="2">
    <citation type="submission" date="2024-06" db="UniProtKB">
        <authorList>
            <consortium name="EnsemblMetazoa"/>
        </authorList>
    </citation>
    <scope>IDENTIFICATION</scope>
</reference>
<evidence type="ECO:0000256" key="1">
    <source>
        <dbReference type="SAM" id="Phobius"/>
    </source>
</evidence>
<evidence type="ECO:0000313" key="3">
    <source>
        <dbReference type="Proteomes" id="UP000007879"/>
    </source>
</evidence>
<name>A0AAN0J778_AMPQE</name>
<evidence type="ECO:0000313" key="2">
    <source>
        <dbReference type="EnsemblMetazoa" id="XP_019852612.1"/>
    </source>
</evidence>
<dbReference type="PANTHER" id="PTHR11183">
    <property type="entry name" value="GLYCOGENIN SUBFAMILY MEMBER"/>
    <property type="match status" value="1"/>
</dbReference>
<keyword evidence="1" id="KW-1133">Transmembrane helix</keyword>
<accession>A0AAN0J778</accession>
<dbReference type="Proteomes" id="UP000007879">
    <property type="component" value="Unassembled WGS sequence"/>
</dbReference>
<keyword evidence="1" id="KW-0812">Transmembrane</keyword>
<dbReference type="Gene3D" id="3.90.550.10">
    <property type="entry name" value="Spore Coat Polysaccharide Biosynthesis Protein SpsA, Chain A"/>
    <property type="match status" value="1"/>
</dbReference>
<protein>
    <submittedName>
        <fullName evidence="2">Uncharacterized protein</fullName>
    </submittedName>
</protein>
<reference evidence="3" key="1">
    <citation type="journal article" date="2010" name="Nature">
        <title>The Amphimedon queenslandica genome and the evolution of animal complexity.</title>
        <authorList>
            <person name="Srivastava M."/>
            <person name="Simakov O."/>
            <person name="Chapman J."/>
            <person name="Fahey B."/>
            <person name="Gauthier M.E."/>
            <person name="Mitros T."/>
            <person name="Richards G.S."/>
            <person name="Conaco C."/>
            <person name="Dacre M."/>
            <person name="Hellsten U."/>
            <person name="Larroux C."/>
            <person name="Putnam N.H."/>
            <person name="Stanke M."/>
            <person name="Adamska M."/>
            <person name="Darling A."/>
            <person name="Degnan S.M."/>
            <person name="Oakley T.H."/>
            <person name="Plachetzki D.C."/>
            <person name="Zhai Y."/>
            <person name="Adamski M."/>
            <person name="Calcino A."/>
            <person name="Cummins S.F."/>
            <person name="Goodstein D.M."/>
            <person name="Harris C."/>
            <person name="Jackson D.J."/>
            <person name="Leys S.P."/>
            <person name="Shu S."/>
            <person name="Woodcroft B.J."/>
            <person name="Vervoort M."/>
            <person name="Kosik K.S."/>
            <person name="Manning G."/>
            <person name="Degnan B.M."/>
            <person name="Rokhsar D.S."/>
        </authorList>
    </citation>
    <scope>NUCLEOTIDE SEQUENCE [LARGE SCALE GENOMIC DNA]</scope>
</reference>
<keyword evidence="1" id="KW-0472">Membrane</keyword>
<organism evidence="2 3">
    <name type="scientific">Amphimedon queenslandica</name>
    <name type="common">Sponge</name>
    <dbReference type="NCBI Taxonomy" id="400682"/>
    <lineage>
        <taxon>Eukaryota</taxon>
        <taxon>Metazoa</taxon>
        <taxon>Porifera</taxon>
        <taxon>Demospongiae</taxon>
        <taxon>Heteroscleromorpha</taxon>
        <taxon>Haplosclerida</taxon>
        <taxon>Niphatidae</taxon>
        <taxon>Amphimedon</taxon>
    </lineage>
</organism>
<dbReference type="InterPro" id="IPR029044">
    <property type="entry name" value="Nucleotide-diphossugar_trans"/>
</dbReference>
<feature type="transmembrane region" description="Helical" evidence="1">
    <location>
        <begin position="284"/>
        <end position="303"/>
    </location>
</feature>
<dbReference type="KEGG" id="aqu:109582384"/>
<dbReference type="EnsemblMetazoa" id="XM_019997053.1">
    <property type="protein sequence ID" value="XP_019852612.1"/>
    <property type="gene ID" value="LOC109582384"/>
</dbReference>